<keyword evidence="1" id="KW-0479">Metal-binding</keyword>
<evidence type="ECO:0000259" key="3">
    <source>
        <dbReference type="PROSITE" id="PS50158"/>
    </source>
</evidence>
<evidence type="ECO:0000313" key="4">
    <source>
        <dbReference type="EMBL" id="SJL06608.1"/>
    </source>
</evidence>
<dbReference type="InterPro" id="IPR021109">
    <property type="entry name" value="Peptidase_aspartic_dom_sf"/>
</dbReference>
<gene>
    <name evidence="4" type="ORF">ARMOST_09950</name>
</gene>
<dbReference type="STRING" id="47428.A0A284RCX9"/>
<feature type="domain" description="CCHC-type" evidence="3">
    <location>
        <begin position="104"/>
        <end position="117"/>
    </location>
</feature>
<evidence type="ECO:0000256" key="2">
    <source>
        <dbReference type="SAM" id="MobiDB-lite"/>
    </source>
</evidence>
<sequence>MNKGESTISGISLCSPYRDVGAAPARPSKIPYPVPVPQPQPIVRIKEEPIEPQVKMEHINQLIKLGETLLQLNSNDRFQKAQQCFQPGPPPQSSYANVSTGQNCSFCGEIGHFIRECLRVEEMIKEGKCRHNIDGKIILSTGAWVPRNIQGTWLKDRIEEWHRQNPGQAGIINQLMNAIVEPVPYLSQQCSLPVNSDMEPQLLSAPVSSIDARQCLEALITKSEAIGKEIQGIKQFMHIAEEDSSSPIAADAMDTMLHQVIVEVPHLKRGPPRKAVPTARVEPAVPQELTKAVGRQTRMSRKAAEEAVLEDKQEVAVPKIRDHFDQDLTPDYDDMPSLVEDSDDEEDIAIPSQMKKDDDIATAVIESYAPHQFKKAKTIVHDNGKDITFKFPSYAPPVTLQHDQSKSVVAVPEPAPAKECVPQLIPEDIHPFATARPANYALPAVRNMGAKPDICKRPKDNEPAYRTWAPIEGSHVAREVYECALDSMITLSHQELYSLSPAIREMIKEDNMKHKVPKGENDQDSKTSTLLYSMLTGFVQTFEQTSSNHPRQEPPEGSSVIPDPYEARIKKGEKIRPLKCTADSISLRSIIPVVDHQLKVECIIDPRSQVISMSEAVCLCLGLIYDPMVILEMQLANGTMNYSLGLARNIAFLFGDITLYLQVHVIQQSAYDILLGRPFDTLTQSIVRNYADENQTITIHDLNTSKTATIPTIQEPGNDIEEITLVIELDTNQEPKIIAYAASQTKFDSEKASTQYLSVCDPNKFPIQSTTFTQSLWSTETVYSSTPYAEFSLPTDHEQLLPLYSIPAQIPQDLSDFHSVSQPRGYMYRLYGSNIIGDQSYKPWFSKKVSVFAGKKYKPVALKTKPVLATLPDKFHIIRNIRGDPLADIPTLSPTPPPFIPTERYTQECKEYIDSTHNDGFLWPEEMKLMHHFMTVQEKAFTWEDSE</sequence>
<dbReference type="GO" id="GO:0003676">
    <property type="term" value="F:nucleic acid binding"/>
    <property type="evidence" value="ECO:0007669"/>
    <property type="project" value="InterPro"/>
</dbReference>
<name>A0A284RCX9_ARMOS</name>
<evidence type="ECO:0000313" key="5">
    <source>
        <dbReference type="Proteomes" id="UP000219338"/>
    </source>
</evidence>
<dbReference type="EMBL" id="FUEG01000007">
    <property type="protein sequence ID" value="SJL06608.1"/>
    <property type="molecule type" value="Genomic_DNA"/>
</dbReference>
<dbReference type="AlphaFoldDB" id="A0A284RCX9"/>
<proteinExistence type="predicted"/>
<dbReference type="GO" id="GO:0008270">
    <property type="term" value="F:zinc ion binding"/>
    <property type="evidence" value="ECO:0007669"/>
    <property type="project" value="UniProtKB-KW"/>
</dbReference>
<dbReference type="OrthoDB" id="5596707at2759"/>
<dbReference type="PROSITE" id="PS50158">
    <property type="entry name" value="ZF_CCHC"/>
    <property type="match status" value="1"/>
</dbReference>
<feature type="region of interest" description="Disordered" evidence="2">
    <location>
        <begin position="544"/>
        <end position="563"/>
    </location>
</feature>
<accession>A0A284RCX9</accession>
<keyword evidence="1" id="KW-0863">Zinc-finger</keyword>
<dbReference type="InterPro" id="IPR001878">
    <property type="entry name" value="Znf_CCHC"/>
</dbReference>
<keyword evidence="5" id="KW-1185">Reference proteome</keyword>
<evidence type="ECO:0000256" key="1">
    <source>
        <dbReference type="PROSITE-ProRule" id="PRU00047"/>
    </source>
</evidence>
<organism evidence="4 5">
    <name type="scientific">Armillaria ostoyae</name>
    <name type="common">Armillaria root rot fungus</name>
    <dbReference type="NCBI Taxonomy" id="47428"/>
    <lineage>
        <taxon>Eukaryota</taxon>
        <taxon>Fungi</taxon>
        <taxon>Dikarya</taxon>
        <taxon>Basidiomycota</taxon>
        <taxon>Agaricomycotina</taxon>
        <taxon>Agaricomycetes</taxon>
        <taxon>Agaricomycetidae</taxon>
        <taxon>Agaricales</taxon>
        <taxon>Marasmiineae</taxon>
        <taxon>Physalacriaceae</taxon>
        <taxon>Armillaria</taxon>
    </lineage>
</organism>
<reference evidence="5" key="1">
    <citation type="journal article" date="2017" name="Nat. Ecol. Evol.">
        <title>Genome expansion and lineage-specific genetic innovations in the forest pathogenic fungi Armillaria.</title>
        <authorList>
            <person name="Sipos G."/>
            <person name="Prasanna A.N."/>
            <person name="Walter M.C."/>
            <person name="O'Connor E."/>
            <person name="Balint B."/>
            <person name="Krizsan K."/>
            <person name="Kiss B."/>
            <person name="Hess J."/>
            <person name="Varga T."/>
            <person name="Slot J."/>
            <person name="Riley R."/>
            <person name="Boka B."/>
            <person name="Rigling D."/>
            <person name="Barry K."/>
            <person name="Lee J."/>
            <person name="Mihaltcheva S."/>
            <person name="LaButti K."/>
            <person name="Lipzen A."/>
            <person name="Waldron R."/>
            <person name="Moloney N.M."/>
            <person name="Sperisen C."/>
            <person name="Kredics L."/>
            <person name="Vagvoelgyi C."/>
            <person name="Patrignani A."/>
            <person name="Fitzpatrick D."/>
            <person name="Nagy I."/>
            <person name="Doyle S."/>
            <person name="Anderson J.B."/>
            <person name="Grigoriev I.V."/>
            <person name="Gueldener U."/>
            <person name="Muensterkoetter M."/>
            <person name="Nagy L.G."/>
        </authorList>
    </citation>
    <scope>NUCLEOTIDE SEQUENCE [LARGE SCALE GENOMIC DNA]</scope>
    <source>
        <strain evidence="5">C18/9</strain>
    </source>
</reference>
<keyword evidence="1" id="KW-0862">Zinc</keyword>
<protein>
    <recommendedName>
        <fullName evidence="3">CCHC-type domain-containing protein</fullName>
    </recommendedName>
</protein>
<dbReference type="CDD" id="cd00303">
    <property type="entry name" value="retropepsin_like"/>
    <property type="match status" value="1"/>
</dbReference>
<dbReference type="Gene3D" id="2.40.70.10">
    <property type="entry name" value="Acid Proteases"/>
    <property type="match status" value="1"/>
</dbReference>
<dbReference type="Proteomes" id="UP000219338">
    <property type="component" value="Unassembled WGS sequence"/>
</dbReference>